<feature type="compositionally biased region" description="Basic and acidic residues" evidence="1">
    <location>
        <begin position="136"/>
        <end position="153"/>
    </location>
</feature>
<keyword evidence="2" id="KW-1133">Transmembrane helix</keyword>
<dbReference type="EMBL" id="GL883104">
    <property type="protein sequence ID" value="EGG07302.1"/>
    <property type="molecule type" value="Genomic_DNA"/>
</dbReference>
<accession>F4RJF3</accession>
<evidence type="ECO:0000313" key="3">
    <source>
        <dbReference type="EMBL" id="EGG07302.1"/>
    </source>
</evidence>
<dbReference type="OrthoDB" id="10289843at2759"/>
<keyword evidence="2" id="KW-0812">Transmembrane</keyword>
<organism evidence="4">
    <name type="scientific">Melampsora larici-populina (strain 98AG31 / pathotype 3-4-7)</name>
    <name type="common">Poplar leaf rust fungus</name>
    <dbReference type="NCBI Taxonomy" id="747676"/>
    <lineage>
        <taxon>Eukaryota</taxon>
        <taxon>Fungi</taxon>
        <taxon>Dikarya</taxon>
        <taxon>Basidiomycota</taxon>
        <taxon>Pucciniomycotina</taxon>
        <taxon>Pucciniomycetes</taxon>
        <taxon>Pucciniales</taxon>
        <taxon>Melampsoraceae</taxon>
        <taxon>Melampsora</taxon>
    </lineage>
</organism>
<gene>
    <name evidence="3" type="ORF">MELLADRAFT_77572</name>
</gene>
<sequence>MRGNSQFYFPLFNFSLRGLYKRRLAGEGLESIPGLSAEDHEEKLISAREINRKKRNMLVYHALLSVVGILVHLPILGWQVGYIKDASLRYKDWLLVTKLGLHGPFVIAGNITMLVHNLHSGLLLSNQKSCASSHMRNTDSGHLDSRQRECSSETVSRDHAVTFDLKHSMA</sequence>
<dbReference type="GeneID" id="18932960"/>
<evidence type="ECO:0000256" key="1">
    <source>
        <dbReference type="SAM" id="MobiDB-lite"/>
    </source>
</evidence>
<dbReference type="Proteomes" id="UP000001072">
    <property type="component" value="Unassembled WGS sequence"/>
</dbReference>
<dbReference type="AlphaFoldDB" id="F4RJF3"/>
<dbReference type="KEGG" id="mlr:MELLADRAFT_77572"/>
<proteinExistence type="predicted"/>
<feature type="transmembrane region" description="Helical" evidence="2">
    <location>
        <begin position="99"/>
        <end position="118"/>
    </location>
</feature>
<keyword evidence="4" id="KW-1185">Reference proteome</keyword>
<keyword evidence="2" id="KW-0472">Membrane</keyword>
<evidence type="ECO:0000313" key="4">
    <source>
        <dbReference type="Proteomes" id="UP000001072"/>
    </source>
</evidence>
<reference evidence="4" key="1">
    <citation type="journal article" date="2011" name="Proc. Natl. Acad. Sci. U.S.A.">
        <title>Obligate biotrophy features unraveled by the genomic analysis of rust fungi.</title>
        <authorList>
            <person name="Duplessis S."/>
            <person name="Cuomo C.A."/>
            <person name="Lin Y.-C."/>
            <person name="Aerts A."/>
            <person name="Tisserant E."/>
            <person name="Veneault-Fourrey C."/>
            <person name="Joly D.L."/>
            <person name="Hacquard S."/>
            <person name="Amselem J."/>
            <person name="Cantarel B.L."/>
            <person name="Chiu R."/>
            <person name="Coutinho P.M."/>
            <person name="Feau N."/>
            <person name="Field M."/>
            <person name="Frey P."/>
            <person name="Gelhaye E."/>
            <person name="Goldberg J."/>
            <person name="Grabherr M.G."/>
            <person name="Kodira C.D."/>
            <person name="Kohler A."/>
            <person name="Kuees U."/>
            <person name="Lindquist E.A."/>
            <person name="Lucas S.M."/>
            <person name="Mago R."/>
            <person name="Mauceli E."/>
            <person name="Morin E."/>
            <person name="Murat C."/>
            <person name="Pangilinan J.L."/>
            <person name="Park R."/>
            <person name="Pearson M."/>
            <person name="Quesneville H."/>
            <person name="Rouhier N."/>
            <person name="Sakthikumar S."/>
            <person name="Salamov A.A."/>
            <person name="Schmutz J."/>
            <person name="Selles B."/>
            <person name="Shapiro H."/>
            <person name="Tanguay P."/>
            <person name="Tuskan G.A."/>
            <person name="Henrissat B."/>
            <person name="Van de Peer Y."/>
            <person name="Rouze P."/>
            <person name="Ellis J.G."/>
            <person name="Dodds P.N."/>
            <person name="Schein J.E."/>
            <person name="Zhong S."/>
            <person name="Hamelin R.C."/>
            <person name="Grigoriev I.V."/>
            <person name="Szabo L.J."/>
            <person name="Martin F."/>
        </authorList>
    </citation>
    <scope>NUCLEOTIDE SEQUENCE [LARGE SCALE GENOMIC DNA]</scope>
    <source>
        <strain evidence="4">98AG31 / pathotype 3-4-7</strain>
    </source>
</reference>
<dbReference type="HOGENOM" id="CLU_1570976_0_0_1"/>
<dbReference type="RefSeq" id="XP_007409209.1">
    <property type="nucleotide sequence ID" value="XM_007409147.1"/>
</dbReference>
<dbReference type="InParanoid" id="F4RJF3"/>
<protein>
    <submittedName>
        <fullName evidence="3">Uncharacterized protein</fullName>
    </submittedName>
</protein>
<evidence type="ECO:0000256" key="2">
    <source>
        <dbReference type="SAM" id="Phobius"/>
    </source>
</evidence>
<feature type="transmembrane region" description="Helical" evidence="2">
    <location>
        <begin position="58"/>
        <end position="79"/>
    </location>
</feature>
<dbReference type="VEuPathDB" id="FungiDB:MELLADRAFT_77572"/>
<feature type="region of interest" description="Disordered" evidence="1">
    <location>
        <begin position="134"/>
        <end position="153"/>
    </location>
</feature>
<name>F4RJF3_MELLP</name>